<sequence>MSSSWSIGEEPAVFAHHVRALLARQRREDEEAIAGSLKRTGFRAQGDDREGRGSHVGPLTSGRERTVDFHAASPLTRRDRQTGRFRVPHFDVKAVVAIHPPSRNGVAHPRCGGGGMSAAAHFDYVTDGARIGLATHIEYIRRETGIDDPAGEMLLDMLDEQEARAEKNKLACYTNIPGGWDRARNLFEAAERAAPPPKSHLLQASTAQVTSFEYQLKFGGAPTWFREMTRRLQAEATEVEREAIERGRPERHRTVTIAEVSAEEAYERLDWFERRRFARDLISWKQGRTQRSQHRFVGELPDGLSAVDRHDIMSRFCDSLADDGWMVVGAIHQPDRHNDRRNFHIHVDAVDRPAEWLDAHGCWDFEYVERRNGKVTHPKRQNKVRYDAPPAGILRERFITIVNEVVGDRPDVVRYLHGTYADNGIGLTPLDHMGNRAIGLESRGIETEVGSRNARRIFADEAAAREKRATEAEAALVSELALIRTIVANDLAAVAALERYERLERRLIRRRLQRELAHVVVTMARSRAETVVHTLTPTPGRPDLIH</sequence>
<evidence type="ECO:0000256" key="2">
    <source>
        <dbReference type="ARBA" id="ARBA00022971"/>
    </source>
</evidence>
<dbReference type="Proteomes" id="UP000218784">
    <property type="component" value="Unassembled WGS sequence"/>
</dbReference>
<evidence type="ECO:0000256" key="3">
    <source>
        <dbReference type="SAM" id="MobiDB-lite"/>
    </source>
</evidence>
<evidence type="ECO:0000256" key="1">
    <source>
        <dbReference type="ARBA" id="ARBA00010873"/>
    </source>
</evidence>
<comment type="caution">
    <text evidence="5">The sequence shown here is derived from an EMBL/GenBank/DDBJ whole genome shotgun (WGS) entry which is preliminary data.</text>
</comment>
<protein>
    <recommendedName>
        <fullName evidence="4">MobA/MobL protein domain-containing protein</fullName>
    </recommendedName>
</protein>
<accession>A0A2A4HYS6</accession>
<feature type="region of interest" description="Disordered" evidence="3">
    <location>
        <begin position="34"/>
        <end position="64"/>
    </location>
</feature>
<organism evidence="5 6">
    <name type="scientific">Sphingomonas ginsenosidimutans</name>
    <dbReference type="NCBI Taxonomy" id="862134"/>
    <lineage>
        <taxon>Bacteria</taxon>
        <taxon>Pseudomonadati</taxon>
        <taxon>Pseudomonadota</taxon>
        <taxon>Alphaproteobacteria</taxon>
        <taxon>Sphingomonadales</taxon>
        <taxon>Sphingomonadaceae</taxon>
        <taxon>Sphingomonas</taxon>
    </lineage>
</organism>
<evidence type="ECO:0000259" key="4">
    <source>
        <dbReference type="Pfam" id="PF03389"/>
    </source>
</evidence>
<keyword evidence="2" id="KW-0184">Conjugation</keyword>
<proteinExistence type="inferred from homology"/>
<reference evidence="5 6" key="1">
    <citation type="submission" date="2017-09" db="EMBL/GenBank/DDBJ databases">
        <title>Sphingomonas ginsenosidimutans KACC 14949, whole genome shotgun sequence.</title>
        <authorList>
            <person name="Feng G."/>
            <person name="Zhu H."/>
        </authorList>
    </citation>
    <scope>NUCLEOTIDE SEQUENCE [LARGE SCALE GENOMIC DNA]</scope>
    <source>
        <strain evidence="5 6">KACC 14949</strain>
    </source>
</reference>
<dbReference type="AlphaFoldDB" id="A0A2A4HYS6"/>
<gene>
    <name evidence="5" type="ORF">COA17_11905</name>
</gene>
<keyword evidence="6" id="KW-1185">Reference proteome</keyword>
<name>A0A2A4HYS6_9SPHN</name>
<dbReference type="Pfam" id="PF03389">
    <property type="entry name" value="MobA_MobL"/>
    <property type="match status" value="1"/>
</dbReference>
<dbReference type="Gene3D" id="3.30.930.30">
    <property type="match status" value="1"/>
</dbReference>
<evidence type="ECO:0000313" key="5">
    <source>
        <dbReference type="EMBL" id="PCG08828.1"/>
    </source>
</evidence>
<dbReference type="InterPro" id="IPR005053">
    <property type="entry name" value="MobA_MobL"/>
</dbReference>
<dbReference type="EMBL" id="NWVD01000004">
    <property type="protein sequence ID" value="PCG08828.1"/>
    <property type="molecule type" value="Genomic_DNA"/>
</dbReference>
<evidence type="ECO:0000313" key="6">
    <source>
        <dbReference type="Proteomes" id="UP000218784"/>
    </source>
</evidence>
<comment type="similarity">
    <text evidence="1">Belongs to the MobA/MobL family.</text>
</comment>
<feature type="domain" description="MobA/MobL protein" evidence="4">
    <location>
        <begin position="290"/>
        <end position="442"/>
    </location>
</feature>